<proteinExistence type="predicted"/>
<dbReference type="PROSITE" id="PS01124">
    <property type="entry name" value="HTH_ARAC_FAMILY_2"/>
    <property type="match status" value="1"/>
</dbReference>
<dbReference type="Pfam" id="PF12833">
    <property type="entry name" value="HTH_18"/>
    <property type="match status" value="1"/>
</dbReference>
<dbReference type="InterPro" id="IPR009057">
    <property type="entry name" value="Homeodomain-like_sf"/>
</dbReference>
<evidence type="ECO:0000256" key="3">
    <source>
        <dbReference type="SAM" id="MobiDB-lite"/>
    </source>
</evidence>
<reference evidence="6" key="1">
    <citation type="submission" date="2015-12" db="EMBL/GenBank/DDBJ databases">
        <title>Complete genome sequence of Pandoraea norimbergensis DSM 11628.</title>
        <authorList>
            <person name="Ee R."/>
            <person name="Lim Y.-L."/>
            <person name="Yong D."/>
            <person name="Yin W.-F."/>
            <person name="Chan K.-G."/>
        </authorList>
    </citation>
    <scope>NUCLEOTIDE SEQUENCE [LARGE SCALE GENOMIC DNA]</scope>
    <source>
        <strain evidence="6">DSM 11628</strain>
    </source>
</reference>
<evidence type="ECO:0000259" key="4">
    <source>
        <dbReference type="PROSITE" id="PS01124"/>
    </source>
</evidence>
<dbReference type="RefSeq" id="WP_058379402.1">
    <property type="nucleotide sequence ID" value="NZ_CP013480.3"/>
</dbReference>
<dbReference type="PANTHER" id="PTHR47893:SF1">
    <property type="entry name" value="REGULATORY PROTEIN PCHR"/>
    <property type="match status" value="1"/>
</dbReference>
<dbReference type="InterPro" id="IPR053142">
    <property type="entry name" value="PchR_regulatory_protein"/>
</dbReference>
<evidence type="ECO:0000313" key="5">
    <source>
        <dbReference type="EMBL" id="ALS62545.1"/>
    </source>
</evidence>
<feature type="domain" description="HTH araC/xylS-type" evidence="4">
    <location>
        <begin position="227"/>
        <end position="324"/>
    </location>
</feature>
<keyword evidence="6" id="KW-1185">Reference proteome</keyword>
<dbReference type="SUPFAM" id="SSF46689">
    <property type="entry name" value="Homeodomain-like"/>
    <property type="match status" value="2"/>
</dbReference>
<dbReference type="SMART" id="SM00342">
    <property type="entry name" value="HTH_ARAC"/>
    <property type="match status" value="1"/>
</dbReference>
<dbReference type="PANTHER" id="PTHR47893">
    <property type="entry name" value="REGULATORY PROTEIN PCHR"/>
    <property type="match status" value="1"/>
</dbReference>
<dbReference type="EMBL" id="CP013480">
    <property type="protein sequence ID" value="ALS62545.1"/>
    <property type="molecule type" value="Genomic_DNA"/>
</dbReference>
<organism evidence="5 6">
    <name type="scientific">Pandoraea norimbergensis</name>
    <dbReference type="NCBI Taxonomy" id="93219"/>
    <lineage>
        <taxon>Bacteria</taxon>
        <taxon>Pseudomonadati</taxon>
        <taxon>Pseudomonadota</taxon>
        <taxon>Betaproteobacteria</taxon>
        <taxon>Burkholderiales</taxon>
        <taxon>Burkholderiaceae</taxon>
        <taxon>Pandoraea</taxon>
    </lineage>
</organism>
<keyword evidence="2" id="KW-0804">Transcription</keyword>
<name>A0ABM5WPZ7_9BURK</name>
<dbReference type="InterPro" id="IPR018060">
    <property type="entry name" value="HTH_AraC"/>
</dbReference>
<accession>A0ABM5WPZ7</accession>
<evidence type="ECO:0000313" key="6">
    <source>
        <dbReference type="Proteomes" id="UP000060277"/>
    </source>
</evidence>
<dbReference type="Proteomes" id="UP000060277">
    <property type="component" value="Chromosome"/>
</dbReference>
<feature type="region of interest" description="Disordered" evidence="3">
    <location>
        <begin position="159"/>
        <end position="181"/>
    </location>
</feature>
<gene>
    <name evidence="5" type="ORF">AT302_24870</name>
</gene>
<evidence type="ECO:0000256" key="1">
    <source>
        <dbReference type="ARBA" id="ARBA00023015"/>
    </source>
</evidence>
<evidence type="ECO:0000256" key="2">
    <source>
        <dbReference type="ARBA" id="ARBA00023163"/>
    </source>
</evidence>
<sequence length="326" mass="35481">MSHALAPWHRSFDLDGLSLSKGVQHASAGESVRESLAAGDIKIVFLLDGTLQWGACGEPLLTAGAASVNVCFGAASFDIDNVYRHAGALRYCSLRLSEDYLRATCGLDANALTHRWRDAAHGASHRHHPNESRVMGDWAGDSAVLTRAMNADEWRWASAMASTPESDDADRTSTMSSSPDVDAPWQRLALVAQTFEALARCAAFQPTAATPAKGESARQVTLRKALLAARELLDAQLQTPPSLPQLARTVGINVNKLCEGFREQFGTTVHGYVRERRLTQAFALLSARRISVSEAAWQCGYTDSHFSKTFRARFGMLPHTLTREGV</sequence>
<dbReference type="Gene3D" id="1.10.10.60">
    <property type="entry name" value="Homeodomain-like"/>
    <property type="match status" value="1"/>
</dbReference>
<keyword evidence="1" id="KW-0805">Transcription regulation</keyword>
<protein>
    <recommendedName>
        <fullName evidence="4">HTH araC/xylS-type domain-containing protein</fullName>
    </recommendedName>
</protein>